<dbReference type="EMBL" id="JABSTQ010009619">
    <property type="protein sequence ID" value="KAG0427518.1"/>
    <property type="molecule type" value="Genomic_DNA"/>
</dbReference>
<organism evidence="1 2">
    <name type="scientific">Ixodes persulcatus</name>
    <name type="common">Taiga tick</name>
    <dbReference type="NCBI Taxonomy" id="34615"/>
    <lineage>
        <taxon>Eukaryota</taxon>
        <taxon>Metazoa</taxon>
        <taxon>Ecdysozoa</taxon>
        <taxon>Arthropoda</taxon>
        <taxon>Chelicerata</taxon>
        <taxon>Arachnida</taxon>
        <taxon>Acari</taxon>
        <taxon>Parasitiformes</taxon>
        <taxon>Ixodida</taxon>
        <taxon>Ixodoidea</taxon>
        <taxon>Ixodidae</taxon>
        <taxon>Ixodinae</taxon>
        <taxon>Ixodes</taxon>
    </lineage>
</organism>
<evidence type="ECO:0000313" key="1">
    <source>
        <dbReference type="EMBL" id="KAG0427518.1"/>
    </source>
</evidence>
<evidence type="ECO:0000313" key="2">
    <source>
        <dbReference type="Proteomes" id="UP000805193"/>
    </source>
</evidence>
<name>A0AC60Q3A0_IXOPE</name>
<feature type="non-terminal residue" evidence="1">
    <location>
        <position position="124"/>
    </location>
</feature>
<accession>A0AC60Q3A0</accession>
<comment type="caution">
    <text evidence="1">The sequence shown here is derived from an EMBL/GenBank/DDBJ whole genome shotgun (WGS) entry which is preliminary data.</text>
</comment>
<proteinExistence type="predicted"/>
<gene>
    <name evidence="1" type="ORF">HPB47_025446</name>
</gene>
<sequence length="124" mass="13802">YVRELSMTIFVGLPKGRSDCQVSSCYQVCKRAKPSFILLRAVCKGNDCQCALKSPCTFQKCVNKCTSNRNQGVKNAACVKNNCVCTYEEPCTPEFCTNLCMNQHPEKVLLGVACDRHGCLCTFR</sequence>
<dbReference type="Proteomes" id="UP000805193">
    <property type="component" value="Unassembled WGS sequence"/>
</dbReference>
<keyword evidence="2" id="KW-1185">Reference proteome</keyword>
<reference evidence="1 2" key="1">
    <citation type="journal article" date="2020" name="Cell">
        <title>Large-Scale Comparative Analyses of Tick Genomes Elucidate Their Genetic Diversity and Vector Capacities.</title>
        <authorList>
            <consortium name="Tick Genome and Microbiome Consortium (TIGMIC)"/>
            <person name="Jia N."/>
            <person name="Wang J."/>
            <person name="Shi W."/>
            <person name="Du L."/>
            <person name="Sun Y."/>
            <person name="Zhan W."/>
            <person name="Jiang J.F."/>
            <person name="Wang Q."/>
            <person name="Zhang B."/>
            <person name="Ji P."/>
            <person name="Bell-Sakyi L."/>
            <person name="Cui X.M."/>
            <person name="Yuan T.T."/>
            <person name="Jiang B.G."/>
            <person name="Yang W.F."/>
            <person name="Lam T.T."/>
            <person name="Chang Q.C."/>
            <person name="Ding S.J."/>
            <person name="Wang X.J."/>
            <person name="Zhu J.G."/>
            <person name="Ruan X.D."/>
            <person name="Zhao L."/>
            <person name="Wei J.T."/>
            <person name="Ye R.Z."/>
            <person name="Que T.C."/>
            <person name="Du C.H."/>
            <person name="Zhou Y.H."/>
            <person name="Cheng J.X."/>
            <person name="Dai P.F."/>
            <person name="Guo W.B."/>
            <person name="Han X.H."/>
            <person name="Huang E.J."/>
            <person name="Li L.F."/>
            <person name="Wei W."/>
            <person name="Gao Y.C."/>
            <person name="Liu J.Z."/>
            <person name="Shao H.Z."/>
            <person name="Wang X."/>
            <person name="Wang C.C."/>
            <person name="Yang T.C."/>
            <person name="Huo Q.B."/>
            <person name="Li W."/>
            <person name="Chen H.Y."/>
            <person name="Chen S.E."/>
            <person name="Zhou L.G."/>
            <person name="Ni X.B."/>
            <person name="Tian J.H."/>
            <person name="Sheng Y."/>
            <person name="Liu T."/>
            <person name="Pan Y.S."/>
            <person name="Xia L.Y."/>
            <person name="Li J."/>
            <person name="Zhao F."/>
            <person name="Cao W.C."/>
        </authorList>
    </citation>
    <scope>NUCLEOTIDE SEQUENCE [LARGE SCALE GENOMIC DNA]</scope>
    <source>
        <strain evidence="1">Iper-2018</strain>
    </source>
</reference>
<protein>
    <submittedName>
        <fullName evidence="1">Uncharacterized protein</fullName>
    </submittedName>
</protein>
<feature type="non-terminal residue" evidence="1">
    <location>
        <position position="1"/>
    </location>
</feature>